<reference evidence="1 2" key="1">
    <citation type="submission" date="2016-12" db="EMBL/GenBank/DDBJ databases">
        <title>The genome of dimorphic prosthecate Glycocaulis alkaliphilus 6b-8t, isolated from crude oil dictates its adaptability in petroleum environments.</title>
        <authorList>
            <person name="Wu X.-L."/>
            <person name="Geng S."/>
        </authorList>
    </citation>
    <scope>NUCLEOTIDE SEQUENCE [LARGE SCALE GENOMIC DNA]</scope>
    <source>
        <strain evidence="1 2">6B-8</strain>
    </source>
</reference>
<dbReference type="AlphaFoldDB" id="A0A3T0EB61"/>
<dbReference type="PANTHER" id="PTHR43685">
    <property type="entry name" value="GLYCOSYLTRANSFERASE"/>
    <property type="match status" value="1"/>
</dbReference>
<dbReference type="CDD" id="cd00761">
    <property type="entry name" value="Glyco_tranf_GTA_type"/>
    <property type="match status" value="1"/>
</dbReference>
<dbReference type="Pfam" id="PF00535">
    <property type="entry name" value="Glycos_transf_2"/>
    <property type="match status" value="1"/>
</dbReference>
<sequence length="309" mass="33180">MSEDASVSVLIPTFRRAEGLSRAVASVLAQTRLPDEIVIVDNDPAASARHVASQLADDSPVSIRYVHEPRPGVANARNAGFATATGRFIAQLDDDEAARPQWLESLLATREAMDCPIVFGPVTPLAVDASPTARAFLERLYARTGPQEDALRSRDWGCGNSLIDRAAVSLPDPPFDVRTNEMGGEDDLLFVGLQDTGVRFAWSAKAEVIEHVEGKRARWPHMLARSFAYGQGASQNCIHGTKVDYPGLLGWMVVGLGQAMVFGLIALPARLAAGPEAGAACLDKAVQGIGKLFWMERLAPRFYGAASRG</sequence>
<dbReference type="Proteomes" id="UP000286954">
    <property type="component" value="Chromosome"/>
</dbReference>
<protein>
    <submittedName>
        <fullName evidence="1">Glycosyl transferase family protein</fullName>
    </submittedName>
</protein>
<dbReference type="OrthoDB" id="6116224at2"/>
<accession>A0A3T0EB61</accession>
<evidence type="ECO:0000313" key="2">
    <source>
        <dbReference type="Proteomes" id="UP000286954"/>
    </source>
</evidence>
<proteinExistence type="predicted"/>
<evidence type="ECO:0000313" key="1">
    <source>
        <dbReference type="EMBL" id="AZU04406.1"/>
    </source>
</evidence>
<dbReference type="InterPro" id="IPR001173">
    <property type="entry name" value="Glyco_trans_2-like"/>
</dbReference>
<dbReference type="PANTHER" id="PTHR43685:SF11">
    <property type="entry name" value="GLYCOSYLTRANSFERASE TAGX-RELATED"/>
    <property type="match status" value="1"/>
</dbReference>
<keyword evidence="2" id="KW-1185">Reference proteome</keyword>
<dbReference type="KEGG" id="gak:X907_1882"/>
<dbReference type="RefSeq" id="WP_127567320.1">
    <property type="nucleotide sequence ID" value="NZ_BMFB01000003.1"/>
</dbReference>
<dbReference type="SUPFAM" id="SSF53448">
    <property type="entry name" value="Nucleotide-diphospho-sugar transferases"/>
    <property type="match status" value="1"/>
</dbReference>
<dbReference type="GO" id="GO:0016740">
    <property type="term" value="F:transferase activity"/>
    <property type="evidence" value="ECO:0007669"/>
    <property type="project" value="UniProtKB-KW"/>
</dbReference>
<keyword evidence="1" id="KW-0808">Transferase</keyword>
<dbReference type="Gene3D" id="3.90.550.10">
    <property type="entry name" value="Spore Coat Polysaccharide Biosynthesis Protein SpsA, Chain A"/>
    <property type="match status" value="1"/>
</dbReference>
<name>A0A3T0EB61_9PROT</name>
<dbReference type="InterPro" id="IPR050834">
    <property type="entry name" value="Glycosyltransf_2"/>
</dbReference>
<dbReference type="InterPro" id="IPR029044">
    <property type="entry name" value="Nucleotide-diphossugar_trans"/>
</dbReference>
<organism evidence="1 2">
    <name type="scientific">Glycocaulis alkaliphilus</name>
    <dbReference type="NCBI Taxonomy" id="1434191"/>
    <lineage>
        <taxon>Bacteria</taxon>
        <taxon>Pseudomonadati</taxon>
        <taxon>Pseudomonadota</taxon>
        <taxon>Alphaproteobacteria</taxon>
        <taxon>Maricaulales</taxon>
        <taxon>Maricaulaceae</taxon>
        <taxon>Glycocaulis</taxon>
    </lineage>
</organism>
<dbReference type="EMBL" id="CP018911">
    <property type="protein sequence ID" value="AZU04406.1"/>
    <property type="molecule type" value="Genomic_DNA"/>
</dbReference>
<gene>
    <name evidence="1" type="ORF">X907_1882</name>
</gene>